<evidence type="ECO:0000313" key="10">
    <source>
        <dbReference type="Proteomes" id="UP000321168"/>
    </source>
</evidence>
<dbReference type="NCBIfam" id="TIGR00071">
    <property type="entry name" value="hisT_truA"/>
    <property type="match status" value="1"/>
</dbReference>
<feature type="active site" description="Nucleophile" evidence="4 5">
    <location>
        <position position="52"/>
    </location>
</feature>
<comment type="caution">
    <text evidence="4">Lacks conserved residue(s) required for the propagation of feature annotation.</text>
</comment>
<dbReference type="EMBL" id="VORB01000004">
    <property type="protein sequence ID" value="TXC81319.1"/>
    <property type="molecule type" value="Genomic_DNA"/>
</dbReference>
<evidence type="ECO:0000259" key="8">
    <source>
        <dbReference type="Pfam" id="PF01416"/>
    </source>
</evidence>
<reference evidence="9 10" key="1">
    <citation type="submission" date="2019-08" db="EMBL/GenBank/DDBJ databases">
        <title>Genome of Luteibaculum oceani JCM 18817.</title>
        <authorList>
            <person name="Bowman J.P."/>
        </authorList>
    </citation>
    <scope>NUCLEOTIDE SEQUENCE [LARGE SCALE GENOMIC DNA]</scope>
    <source>
        <strain evidence="9 10">JCM 18817</strain>
    </source>
</reference>
<keyword evidence="10" id="KW-1185">Reference proteome</keyword>
<dbReference type="PANTHER" id="PTHR11142:SF0">
    <property type="entry name" value="TRNA PSEUDOURIDINE SYNTHASE-LIKE 1"/>
    <property type="match status" value="1"/>
</dbReference>
<dbReference type="InterPro" id="IPR001406">
    <property type="entry name" value="PsdUridine_synth_TruA"/>
</dbReference>
<feature type="domain" description="Pseudouridine synthase I TruA alpha/beta" evidence="8">
    <location>
        <begin position="8"/>
        <end position="104"/>
    </location>
</feature>
<dbReference type="SUPFAM" id="SSF55120">
    <property type="entry name" value="Pseudouridine synthase"/>
    <property type="match status" value="1"/>
</dbReference>
<evidence type="ECO:0000256" key="4">
    <source>
        <dbReference type="HAMAP-Rule" id="MF_00171"/>
    </source>
</evidence>
<comment type="similarity">
    <text evidence="1 4 7">Belongs to the tRNA pseudouridine synthase TruA family.</text>
</comment>
<feature type="domain" description="Pseudouridine synthase I TruA alpha/beta" evidence="8">
    <location>
        <begin position="141"/>
        <end position="244"/>
    </location>
</feature>
<comment type="caution">
    <text evidence="9">The sequence shown here is derived from an EMBL/GenBank/DDBJ whole genome shotgun (WGS) entry which is preliminary data.</text>
</comment>
<dbReference type="GO" id="GO:0160147">
    <property type="term" value="F:tRNA pseudouridine(38-40) synthase activity"/>
    <property type="evidence" value="ECO:0007669"/>
    <property type="project" value="UniProtKB-EC"/>
</dbReference>
<accession>A0A5C6V8G4</accession>
<keyword evidence="3 4" id="KW-0413">Isomerase</keyword>
<dbReference type="PANTHER" id="PTHR11142">
    <property type="entry name" value="PSEUDOURIDYLATE SYNTHASE"/>
    <property type="match status" value="1"/>
</dbReference>
<evidence type="ECO:0000256" key="5">
    <source>
        <dbReference type="PIRSR" id="PIRSR001430-1"/>
    </source>
</evidence>
<dbReference type="InterPro" id="IPR020097">
    <property type="entry name" value="PsdUridine_synth_TruA_a/b_dom"/>
</dbReference>
<dbReference type="InterPro" id="IPR020103">
    <property type="entry name" value="PsdUridine_synth_cat_dom_sf"/>
</dbReference>
<dbReference type="EC" id="5.4.99.12" evidence="4"/>
<protein>
    <recommendedName>
        <fullName evidence="4">tRNA pseudouridine synthase A</fullName>
        <ecNumber evidence="4">5.4.99.12</ecNumber>
    </recommendedName>
    <alternativeName>
        <fullName evidence="4">tRNA pseudouridine(38-40) synthase</fullName>
    </alternativeName>
    <alternativeName>
        <fullName evidence="4">tRNA pseudouridylate synthase I</fullName>
    </alternativeName>
    <alternativeName>
        <fullName evidence="4">tRNA-uridine isomerase I</fullName>
    </alternativeName>
</protein>
<comment type="function">
    <text evidence="4">Formation of pseudouridine at positions 38, 39 and 40 in the anticodon stem and loop of transfer RNAs.</text>
</comment>
<gene>
    <name evidence="4 9" type="primary">truA</name>
    <name evidence="9" type="ORF">FRX97_04770</name>
</gene>
<dbReference type="GO" id="GO:0003723">
    <property type="term" value="F:RNA binding"/>
    <property type="evidence" value="ECO:0007669"/>
    <property type="project" value="InterPro"/>
</dbReference>
<evidence type="ECO:0000256" key="6">
    <source>
        <dbReference type="PIRSR" id="PIRSR001430-2"/>
    </source>
</evidence>
<evidence type="ECO:0000256" key="7">
    <source>
        <dbReference type="RuleBase" id="RU003792"/>
    </source>
</evidence>
<dbReference type="AlphaFoldDB" id="A0A5C6V8G4"/>
<evidence type="ECO:0000256" key="2">
    <source>
        <dbReference type="ARBA" id="ARBA00022694"/>
    </source>
</evidence>
<dbReference type="Proteomes" id="UP000321168">
    <property type="component" value="Unassembled WGS sequence"/>
</dbReference>
<proteinExistence type="inferred from homology"/>
<dbReference type="HAMAP" id="MF_00171">
    <property type="entry name" value="TruA"/>
    <property type="match status" value="1"/>
</dbReference>
<dbReference type="InterPro" id="IPR020094">
    <property type="entry name" value="TruA/RsuA/RluB/E/F_N"/>
</dbReference>
<comment type="subunit">
    <text evidence="4">Homodimer.</text>
</comment>
<evidence type="ECO:0000313" key="9">
    <source>
        <dbReference type="EMBL" id="TXC81319.1"/>
    </source>
</evidence>
<dbReference type="CDD" id="cd02570">
    <property type="entry name" value="PseudoU_synth_EcTruA"/>
    <property type="match status" value="1"/>
</dbReference>
<comment type="catalytic activity">
    <reaction evidence="4 7">
        <text>uridine(38/39/40) in tRNA = pseudouridine(38/39/40) in tRNA</text>
        <dbReference type="Rhea" id="RHEA:22376"/>
        <dbReference type="Rhea" id="RHEA-COMP:10085"/>
        <dbReference type="Rhea" id="RHEA-COMP:10087"/>
        <dbReference type="ChEBI" id="CHEBI:65314"/>
        <dbReference type="ChEBI" id="CHEBI:65315"/>
        <dbReference type="EC" id="5.4.99.12"/>
    </reaction>
</comment>
<sequence length="253" mass="29030">MENYAAKISFVGTHFHGWQIQPNAISVQGEIENALQTLFQEKIDVIGCGRTDAGVHASDFVLNFHAPDKYEPSKLRFKLNGLLGDFIAFHKIQTVAQDFHSRFDATERSYQYFCHLEKAPFLLNRSMHLRRIPDIDLMNQAAQLFLGKKDFESLARTKSGVDHFICEVTRAEWSWIDNNRLVFDVSANRFLRNMVRAMVGTLLQVGYRKIPPYAIEDILNAKKRSAAGESVKACGLYLSKIKYPNITWQQQKQ</sequence>
<name>A0A5C6V8G4_9FLAO</name>
<dbReference type="PIRSF" id="PIRSF001430">
    <property type="entry name" value="tRNA_psdUrid_synth"/>
    <property type="match status" value="1"/>
</dbReference>
<keyword evidence="2 4" id="KW-0819">tRNA processing</keyword>
<feature type="binding site" evidence="4 6">
    <location>
        <position position="110"/>
    </location>
    <ligand>
        <name>substrate</name>
    </ligand>
</feature>
<evidence type="ECO:0000256" key="1">
    <source>
        <dbReference type="ARBA" id="ARBA00009375"/>
    </source>
</evidence>
<dbReference type="FunFam" id="3.30.70.580:FF:000001">
    <property type="entry name" value="tRNA pseudouridine synthase A"/>
    <property type="match status" value="1"/>
</dbReference>
<dbReference type="InterPro" id="IPR020095">
    <property type="entry name" value="PsdUridine_synth_TruA_C"/>
</dbReference>
<dbReference type="GO" id="GO:0031119">
    <property type="term" value="P:tRNA pseudouridine synthesis"/>
    <property type="evidence" value="ECO:0007669"/>
    <property type="project" value="UniProtKB-UniRule"/>
</dbReference>
<dbReference type="Gene3D" id="3.30.70.660">
    <property type="entry name" value="Pseudouridine synthase I, catalytic domain, C-terminal subdomain"/>
    <property type="match status" value="1"/>
</dbReference>
<organism evidence="9 10">
    <name type="scientific">Luteibaculum oceani</name>
    <dbReference type="NCBI Taxonomy" id="1294296"/>
    <lineage>
        <taxon>Bacteria</taxon>
        <taxon>Pseudomonadati</taxon>
        <taxon>Bacteroidota</taxon>
        <taxon>Flavobacteriia</taxon>
        <taxon>Flavobacteriales</taxon>
        <taxon>Luteibaculaceae</taxon>
        <taxon>Luteibaculum</taxon>
    </lineage>
</organism>
<dbReference type="OrthoDB" id="9811823at2"/>
<dbReference type="RefSeq" id="WP_147013952.1">
    <property type="nucleotide sequence ID" value="NZ_VORB01000004.1"/>
</dbReference>
<dbReference type="Gene3D" id="3.30.70.580">
    <property type="entry name" value="Pseudouridine synthase I, catalytic domain, N-terminal subdomain"/>
    <property type="match status" value="1"/>
</dbReference>
<dbReference type="Pfam" id="PF01416">
    <property type="entry name" value="PseudoU_synth_1"/>
    <property type="match status" value="2"/>
</dbReference>
<evidence type="ECO:0000256" key="3">
    <source>
        <dbReference type="ARBA" id="ARBA00023235"/>
    </source>
</evidence>